<comment type="subcellular location">
    <subcellularLocation>
        <location evidence="1">Nucleus</location>
    </subcellularLocation>
</comment>
<dbReference type="SUPFAM" id="SSF54171">
    <property type="entry name" value="DNA-binding domain"/>
    <property type="match status" value="1"/>
</dbReference>
<organism evidence="7 8">
    <name type="scientific">Protea cynaroides</name>
    <dbReference type="NCBI Taxonomy" id="273540"/>
    <lineage>
        <taxon>Eukaryota</taxon>
        <taxon>Viridiplantae</taxon>
        <taxon>Streptophyta</taxon>
        <taxon>Embryophyta</taxon>
        <taxon>Tracheophyta</taxon>
        <taxon>Spermatophyta</taxon>
        <taxon>Magnoliopsida</taxon>
        <taxon>Proteales</taxon>
        <taxon>Proteaceae</taxon>
        <taxon>Protea</taxon>
    </lineage>
</organism>
<keyword evidence="3" id="KW-0238">DNA-binding</keyword>
<keyword evidence="2" id="KW-0805">Transcription regulation</keyword>
<evidence type="ECO:0000256" key="4">
    <source>
        <dbReference type="ARBA" id="ARBA00023163"/>
    </source>
</evidence>
<dbReference type="GO" id="GO:0005634">
    <property type="term" value="C:nucleus"/>
    <property type="evidence" value="ECO:0007669"/>
    <property type="project" value="UniProtKB-SubCell"/>
</dbReference>
<dbReference type="Proteomes" id="UP001141806">
    <property type="component" value="Unassembled WGS sequence"/>
</dbReference>
<keyword evidence="4" id="KW-0804">Transcription</keyword>
<evidence type="ECO:0000256" key="5">
    <source>
        <dbReference type="ARBA" id="ARBA00023242"/>
    </source>
</evidence>
<dbReference type="CDD" id="cd00018">
    <property type="entry name" value="AP2"/>
    <property type="match status" value="1"/>
</dbReference>
<keyword evidence="5" id="KW-0539">Nucleus</keyword>
<dbReference type="GO" id="GO:0003677">
    <property type="term" value="F:DNA binding"/>
    <property type="evidence" value="ECO:0007669"/>
    <property type="project" value="UniProtKB-KW"/>
</dbReference>
<comment type="caution">
    <text evidence="7">The sequence shown here is derived from an EMBL/GenBank/DDBJ whole genome shotgun (WGS) entry which is preliminary data.</text>
</comment>
<dbReference type="Gene3D" id="3.30.730.10">
    <property type="entry name" value="AP2/ERF domain"/>
    <property type="match status" value="1"/>
</dbReference>
<evidence type="ECO:0000256" key="2">
    <source>
        <dbReference type="ARBA" id="ARBA00023015"/>
    </source>
</evidence>
<proteinExistence type="predicted"/>
<dbReference type="AlphaFoldDB" id="A0A9Q0KP86"/>
<sequence>MGVFASSTSFHRCSSFPSLLPFFFMPRYDLHYHCLKGLLSVGGPLPLPPGTSSNGSPLAVLTLSPLLLQGTSTVGGYVLPLSHGTSSEGGGSVPHGTSSEGGGSALPLAQCTSSEGGSALPQKKHYIGVKKLGERWRAQIRRGKAKIPLGSFDTEDEAGMAYDEATISFRGSKAILNFTPLAKRARNVAEIQEPDVRQLNDPEIIKLLQWYTTVKPPCEGQTDDKYKYKYKLQYLILPFEEGKNVNVSYENRGFADFIFHEDYEEEGVEIMKRFGNELASSNFDISVYRYSFFLNLCRIVRLMRCYTYATLPETKARDWMLTLKSGEDSGVELTKIKELVGTAWLQCLARDWKKSKSAAASEETYREKAKWHREKPFGMMAKRNALLELLSRKKISQPSLWKSYPSTSKTGRTTKMRRYMIFSLNLRLLISTTLPF</sequence>
<dbReference type="EMBL" id="JAMYWD010000004">
    <property type="protein sequence ID" value="KAJ4974313.1"/>
    <property type="molecule type" value="Genomic_DNA"/>
</dbReference>
<evidence type="ECO:0000313" key="8">
    <source>
        <dbReference type="Proteomes" id="UP001141806"/>
    </source>
</evidence>
<protein>
    <recommendedName>
        <fullName evidence="6">AP2/ERF domain-containing protein</fullName>
    </recommendedName>
</protein>
<dbReference type="InterPro" id="IPR016177">
    <property type="entry name" value="DNA-bd_dom_sf"/>
</dbReference>
<feature type="domain" description="AP2/ERF" evidence="6">
    <location>
        <begin position="114"/>
        <end position="179"/>
    </location>
</feature>
<gene>
    <name evidence="7" type="ORF">NE237_007487</name>
</gene>
<keyword evidence="8" id="KW-1185">Reference proteome</keyword>
<dbReference type="PROSITE" id="PS51032">
    <property type="entry name" value="AP2_ERF"/>
    <property type="match status" value="1"/>
</dbReference>
<dbReference type="InterPro" id="IPR001471">
    <property type="entry name" value="AP2/ERF_dom"/>
</dbReference>
<evidence type="ECO:0000256" key="3">
    <source>
        <dbReference type="ARBA" id="ARBA00023125"/>
    </source>
</evidence>
<evidence type="ECO:0000256" key="1">
    <source>
        <dbReference type="ARBA" id="ARBA00004123"/>
    </source>
</evidence>
<dbReference type="InterPro" id="IPR036955">
    <property type="entry name" value="AP2/ERF_dom_sf"/>
</dbReference>
<dbReference type="PANTHER" id="PTHR31677:SF157">
    <property type="entry name" value="AP2_ERF DOMAIN-CONTAINING PROTEIN"/>
    <property type="match status" value="1"/>
</dbReference>
<accession>A0A9Q0KP86</accession>
<dbReference type="OrthoDB" id="642765at2759"/>
<reference evidence="7" key="1">
    <citation type="journal article" date="2023" name="Plant J.">
        <title>The genome of the king protea, Protea cynaroides.</title>
        <authorList>
            <person name="Chang J."/>
            <person name="Duong T.A."/>
            <person name="Schoeman C."/>
            <person name="Ma X."/>
            <person name="Roodt D."/>
            <person name="Barker N."/>
            <person name="Li Z."/>
            <person name="Van de Peer Y."/>
            <person name="Mizrachi E."/>
        </authorList>
    </citation>
    <scope>NUCLEOTIDE SEQUENCE</scope>
    <source>
        <tissue evidence="7">Young leaves</tissue>
    </source>
</reference>
<name>A0A9Q0KP86_9MAGN</name>
<dbReference type="PANTHER" id="PTHR31677">
    <property type="entry name" value="AP2 DOMAIN CLASS TRANSCRIPTION FACTOR"/>
    <property type="match status" value="1"/>
</dbReference>
<dbReference type="SMART" id="SM00380">
    <property type="entry name" value="AP2"/>
    <property type="match status" value="1"/>
</dbReference>
<evidence type="ECO:0000259" key="6">
    <source>
        <dbReference type="PROSITE" id="PS51032"/>
    </source>
</evidence>
<dbReference type="GO" id="GO:0003700">
    <property type="term" value="F:DNA-binding transcription factor activity"/>
    <property type="evidence" value="ECO:0007669"/>
    <property type="project" value="InterPro"/>
</dbReference>
<evidence type="ECO:0000313" key="7">
    <source>
        <dbReference type="EMBL" id="KAJ4974313.1"/>
    </source>
</evidence>